<dbReference type="RefSeq" id="WP_169381424.1">
    <property type="nucleotide sequence ID" value="NZ_JAAXLA010000017.1"/>
</dbReference>
<accession>A0ABX1SCL5</accession>
<keyword evidence="2" id="KW-1185">Reference proteome</keyword>
<evidence type="ECO:0000313" key="1">
    <source>
        <dbReference type="EMBL" id="NMH97984.1"/>
    </source>
</evidence>
<name>A0ABX1SCL5_9PSEU</name>
<gene>
    <name evidence="1" type="ORF">HF526_11770</name>
</gene>
<comment type="caution">
    <text evidence="1">The sequence shown here is derived from an EMBL/GenBank/DDBJ whole genome shotgun (WGS) entry which is preliminary data.</text>
</comment>
<proteinExistence type="predicted"/>
<evidence type="ECO:0000313" key="2">
    <source>
        <dbReference type="Proteomes" id="UP000820669"/>
    </source>
</evidence>
<protein>
    <submittedName>
        <fullName evidence="1">Uncharacterized protein</fullName>
    </submittedName>
</protein>
<reference evidence="1 2" key="1">
    <citation type="submission" date="2020-04" db="EMBL/GenBank/DDBJ databases">
        <authorList>
            <person name="Klaysubun C."/>
            <person name="Duangmal K."/>
            <person name="Lipun K."/>
        </authorList>
    </citation>
    <scope>NUCLEOTIDE SEQUENCE [LARGE SCALE GENOMIC DNA]</scope>
    <source>
        <strain evidence="1 2">K10HN5</strain>
    </source>
</reference>
<organism evidence="1 2">
    <name type="scientific">Pseudonocardia acidicola</name>
    <dbReference type="NCBI Taxonomy" id="2724939"/>
    <lineage>
        <taxon>Bacteria</taxon>
        <taxon>Bacillati</taxon>
        <taxon>Actinomycetota</taxon>
        <taxon>Actinomycetes</taxon>
        <taxon>Pseudonocardiales</taxon>
        <taxon>Pseudonocardiaceae</taxon>
        <taxon>Pseudonocardia</taxon>
    </lineage>
</organism>
<dbReference type="EMBL" id="JAAXLA010000017">
    <property type="protein sequence ID" value="NMH97984.1"/>
    <property type="molecule type" value="Genomic_DNA"/>
</dbReference>
<dbReference type="Proteomes" id="UP000820669">
    <property type="component" value="Unassembled WGS sequence"/>
</dbReference>
<sequence length="120" mass="13650">MLPLDRREAILALAMPIPDIDIDPGSVVLTAHAVQRYRQRVEGVQRRIAVRRLGHLLSTADWEHRPRAWTEVMLHPEVVYGYSPDRSDVCLLVRGTALVTVLSRRFLAQAIPHPRARRCG</sequence>